<proteinExistence type="predicted"/>
<evidence type="ECO:0000313" key="2">
    <source>
        <dbReference type="EMBL" id="OGK31874.1"/>
    </source>
</evidence>
<accession>A0A1F7HLB9</accession>
<keyword evidence="1" id="KW-1133">Transmembrane helix</keyword>
<keyword evidence="1" id="KW-0812">Transmembrane</keyword>
<comment type="caution">
    <text evidence="2">The sequence shown here is derived from an EMBL/GenBank/DDBJ whole genome shotgun (WGS) entry which is preliminary data.</text>
</comment>
<name>A0A1F7HLB9_9BACT</name>
<dbReference type="Proteomes" id="UP000178098">
    <property type="component" value="Unassembled WGS sequence"/>
</dbReference>
<organism evidence="2 3">
    <name type="scientific">Candidatus Roizmanbacteria bacterium RIFCSPHIGHO2_02_FULL_43_11</name>
    <dbReference type="NCBI Taxonomy" id="1802043"/>
    <lineage>
        <taxon>Bacteria</taxon>
        <taxon>Candidatus Roizmaniibacteriota</taxon>
    </lineage>
</organism>
<dbReference type="AlphaFoldDB" id="A0A1F7HLB9"/>
<evidence type="ECO:0000256" key="1">
    <source>
        <dbReference type="SAM" id="Phobius"/>
    </source>
</evidence>
<evidence type="ECO:0000313" key="3">
    <source>
        <dbReference type="Proteomes" id="UP000178098"/>
    </source>
</evidence>
<reference evidence="2 3" key="1">
    <citation type="journal article" date="2016" name="Nat. Commun.">
        <title>Thousands of microbial genomes shed light on interconnected biogeochemical processes in an aquifer system.</title>
        <authorList>
            <person name="Anantharaman K."/>
            <person name="Brown C.T."/>
            <person name="Hug L.A."/>
            <person name="Sharon I."/>
            <person name="Castelle C.J."/>
            <person name="Probst A.J."/>
            <person name="Thomas B.C."/>
            <person name="Singh A."/>
            <person name="Wilkins M.J."/>
            <person name="Karaoz U."/>
            <person name="Brodie E.L."/>
            <person name="Williams K.H."/>
            <person name="Hubbard S.S."/>
            <person name="Banfield J.F."/>
        </authorList>
    </citation>
    <scope>NUCLEOTIDE SEQUENCE [LARGE SCALE GENOMIC DNA]</scope>
</reference>
<dbReference type="EMBL" id="MFZT01000006">
    <property type="protein sequence ID" value="OGK31874.1"/>
    <property type="molecule type" value="Genomic_DNA"/>
</dbReference>
<sequence>MRTRSIPSREFFNRVQLKTFLIISILVNVVFIYKTSQIQNLSQETTPTSQKTQTSNAETEKLYEAINPKKGYAINATYADLGPQMVKLGVIDIDKFRQAYENGRGQMPQEYVDILQKGSSKQIRITRENAYFLLNYFWAVGLANKSKTLDTGELMKYGGLEGAGNFASTGGWSLGKTDAMNYYSKSSLVPLTKEQEALVEAVASDIYRPCCDNSTAFPDCNHGMALLGVLELMAAQGANEGQMYEAAKYFNAFWFPGNYYDLALYFRNKEKKDFQSVDARLILSREYSSATGWQTVKQWLSEKGIIEQPPKQGGGCGV</sequence>
<keyword evidence="1" id="KW-0472">Membrane</keyword>
<gene>
    <name evidence="2" type="ORF">A3D08_02660</name>
</gene>
<feature type="transmembrane region" description="Helical" evidence="1">
    <location>
        <begin position="12"/>
        <end position="33"/>
    </location>
</feature>
<protein>
    <submittedName>
        <fullName evidence="2">Uncharacterized protein</fullName>
    </submittedName>
</protein>